<accession>A0A2N7VRQ1</accession>
<gene>
    <name evidence="4" type="ORF">C0Z18_13360</name>
</gene>
<evidence type="ECO:0000313" key="5">
    <source>
        <dbReference type="Proteomes" id="UP000235616"/>
    </source>
</evidence>
<feature type="domain" description="N-acetyltransferase" evidence="3">
    <location>
        <begin position="4"/>
        <end position="148"/>
    </location>
</feature>
<dbReference type="CDD" id="cd04301">
    <property type="entry name" value="NAT_SF"/>
    <property type="match status" value="1"/>
</dbReference>
<keyword evidence="1 4" id="KW-0808">Transferase</keyword>
<dbReference type="Proteomes" id="UP000235616">
    <property type="component" value="Unassembled WGS sequence"/>
</dbReference>
<reference evidence="4 5" key="1">
    <citation type="submission" date="2018-01" db="EMBL/GenBank/DDBJ databases">
        <title>Whole genome analyses suggest that Burkholderia sensu lato contains two further novel genera in the rhizoxinica-symbiotica group Mycetohabitans gen. nov., and Trinickia gen. nov.: implications for the evolution of diazotrophy and nodulation in the Burkholderiaceae.</title>
        <authorList>
            <person name="Estrada-de los Santos P."/>
            <person name="Palmer M."/>
            <person name="Chavez-Ramirez B."/>
            <person name="Beukes C."/>
            <person name="Steenkamp E.T."/>
            <person name="Hirsch A.M."/>
            <person name="Manyaka P."/>
            <person name="Maluk M."/>
            <person name="Lafos M."/>
            <person name="Crook M."/>
            <person name="Gross E."/>
            <person name="Simon M.F."/>
            <person name="Bueno dos Reis Junior F."/>
            <person name="Poole P.S."/>
            <person name="Venter S.N."/>
            <person name="James E.K."/>
        </authorList>
    </citation>
    <scope>NUCLEOTIDE SEQUENCE [LARGE SCALE GENOMIC DNA]</scope>
    <source>
        <strain evidence="4 5">GIMN1.004</strain>
    </source>
</reference>
<evidence type="ECO:0000256" key="1">
    <source>
        <dbReference type="ARBA" id="ARBA00022679"/>
    </source>
</evidence>
<dbReference type="Pfam" id="PF00583">
    <property type="entry name" value="Acetyltransf_1"/>
    <property type="match status" value="1"/>
</dbReference>
<evidence type="ECO:0000259" key="3">
    <source>
        <dbReference type="PROSITE" id="PS51186"/>
    </source>
</evidence>
<dbReference type="OrthoDB" id="5197788at2"/>
<dbReference type="Gene3D" id="3.40.630.30">
    <property type="match status" value="1"/>
</dbReference>
<protein>
    <submittedName>
        <fullName evidence="4">GNAT family N-acetyltransferase</fullName>
    </submittedName>
</protein>
<keyword evidence="5" id="KW-1185">Reference proteome</keyword>
<dbReference type="InterPro" id="IPR000182">
    <property type="entry name" value="GNAT_dom"/>
</dbReference>
<proteinExistence type="predicted"/>
<dbReference type="AlphaFoldDB" id="A0A2N7VRQ1"/>
<dbReference type="GO" id="GO:0016747">
    <property type="term" value="F:acyltransferase activity, transferring groups other than amino-acyl groups"/>
    <property type="evidence" value="ECO:0007669"/>
    <property type="project" value="InterPro"/>
</dbReference>
<comment type="caution">
    <text evidence="4">The sequence shown here is derived from an EMBL/GenBank/DDBJ whole genome shotgun (WGS) entry which is preliminary data.</text>
</comment>
<evidence type="ECO:0000313" key="4">
    <source>
        <dbReference type="EMBL" id="PMS19802.1"/>
    </source>
</evidence>
<name>A0A2N7VRQ1_9BURK</name>
<dbReference type="NCBIfam" id="NF040501">
    <property type="entry name" value="resist_ArsN2"/>
    <property type="match status" value="1"/>
</dbReference>
<dbReference type="InterPro" id="IPR016181">
    <property type="entry name" value="Acyl_CoA_acyltransferase"/>
</dbReference>
<dbReference type="EMBL" id="PNYA01000010">
    <property type="protein sequence ID" value="PMS19802.1"/>
    <property type="molecule type" value="Genomic_DNA"/>
</dbReference>
<dbReference type="SUPFAM" id="SSF55729">
    <property type="entry name" value="Acyl-CoA N-acyltransferases (Nat)"/>
    <property type="match status" value="1"/>
</dbReference>
<evidence type="ECO:0000256" key="2">
    <source>
        <dbReference type="ARBA" id="ARBA00023315"/>
    </source>
</evidence>
<dbReference type="InterPro" id="IPR050832">
    <property type="entry name" value="Bact_Acetyltransf"/>
</dbReference>
<organism evidence="4 5">
    <name type="scientific">Trinickia dabaoshanensis</name>
    <dbReference type="NCBI Taxonomy" id="564714"/>
    <lineage>
        <taxon>Bacteria</taxon>
        <taxon>Pseudomonadati</taxon>
        <taxon>Pseudomonadota</taxon>
        <taxon>Betaproteobacteria</taxon>
        <taxon>Burkholderiales</taxon>
        <taxon>Burkholderiaceae</taxon>
        <taxon>Trinickia</taxon>
    </lineage>
</organism>
<dbReference type="PROSITE" id="PS51186">
    <property type="entry name" value="GNAT"/>
    <property type="match status" value="1"/>
</dbReference>
<sequence>MIGYTIRSAQPGDYAAICALLAREGLPIDDVHDDAPARFHVAFGDDGVLLGCVAIERYGPEALLRSLAVLPELRRGGLGAALVATIERQAAACQAERVFLLTTTARAYFEARGYRAVDRSEASSAVRASTQFASICPQSAVCMMKRLE</sequence>
<keyword evidence="2" id="KW-0012">Acyltransferase</keyword>
<dbReference type="PANTHER" id="PTHR43877">
    <property type="entry name" value="AMINOALKYLPHOSPHONATE N-ACETYLTRANSFERASE-RELATED-RELATED"/>
    <property type="match status" value="1"/>
</dbReference>
<dbReference type="RefSeq" id="WP_102645875.1">
    <property type="nucleotide sequence ID" value="NZ_PNYA01000010.1"/>
</dbReference>